<evidence type="ECO:0000256" key="6">
    <source>
        <dbReference type="SAM" id="Phobius"/>
    </source>
</evidence>
<dbReference type="Pfam" id="PF01943">
    <property type="entry name" value="Polysacc_synt"/>
    <property type="match status" value="1"/>
</dbReference>
<dbReference type="GO" id="GO:0005886">
    <property type="term" value="C:plasma membrane"/>
    <property type="evidence" value="ECO:0007669"/>
    <property type="project" value="UniProtKB-SubCell"/>
</dbReference>
<feature type="transmembrane region" description="Helical" evidence="6">
    <location>
        <begin position="408"/>
        <end position="425"/>
    </location>
</feature>
<comment type="caution">
    <text evidence="7">The sequence shown here is derived from an EMBL/GenBank/DDBJ whole genome shotgun (WGS) entry which is preliminary data.</text>
</comment>
<keyword evidence="5 6" id="KW-0472">Membrane</keyword>
<feature type="transmembrane region" description="Helical" evidence="6">
    <location>
        <begin position="87"/>
        <end position="115"/>
    </location>
</feature>
<organism evidence="7">
    <name type="scientific">Bacteroides intestinalis</name>
    <dbReference type="NCBI Taxonomy" id="329854"/>
    <lineage>
        <taxon>Bacteria</taxon>
        <taxon>Pseudomonadati</taxon>
        <taxon>Bacteroidota</taxon>
        <taxon>Bacteroidia</taxon>
        <taxon>Bacteroidales</taxon>
        <taxon>Bacteroidaceae</taxon>
        <taxon>Bacteroides</taxon>
    </lineage>
</organism>
<feature type="transmembrane region" description="Helical" evidence="6">
    <location>
        <begin position="350"/>
        <end position="372"/>
    </location>
</feature>
<dbReference type="PANTHER" id="PTHR30250">
    <property type="entry name" value="PST FAMILY PREDICTED COLANIC ACID TRANSPORTER"/>
    <property type="match status" value="1"/>
</dbReference>
<feature type="transmembrane region" description="Helical" evidence="6">
    <location>
        <begin position="379"/>
        <end position="402"/>
    </location>
</feature>
<dbReference type="AlphaFoldDB" id="A0A139LTG8"/>
<feature type="transmembrane region" description="Helical" evidence="6">
    <location>
        <begin position="16"/>
        <end position="33"/>
    </location>
</feature>
<feature type="transmembrane region" description="Helical" evidence="6">
    <location>
        <begin position="161"/>
        <end position="184"/>
    </location>
</feature>
<feature type="transmembrane region" description="Helical" evidence="6">
    <location>
        <begin position="441"/>
        <end position="461"/>
    </location>
</feature>
<protein>
    <submittedName>
        <fullName evidence="7">Polysaccharide biosynthesis protein</fullName>
    </submittedName>
</protein>
<feature type="transmembrane region" description="Helical" evidence="6">
    <location>
        <begin position="127"/>
        <end position="149"/>
    </location>
</feature>
<dbReference type="PANTHER" id="PTHR30250:SF26">
    <property type="entry name" value="PSMA PROTEIN"/>
    <property type="match status" value="1"/>
</dbReference>
<dbReference type="InterPro" id="IPR050833">
    <property type="entry name" value="Poly_Biosynth_Transport"/>
</dbReference>
<dbReference type="Proteomes" id="UP000070319">
    <property type="component" value="Unassembled WGS sequence"/>
</dbReference>
<feature type="transmembrane region" description="Helical" evidence="6">
    <location>
        <begin position="190"/>
        <end position="210"/>
    </location>
</feature>
<evidence type="ECO:0000256" key="1">
    <source>
        <dbReference type="ARBA" id="ARBA00004651"/>
    </source>
</evidence>
<feature type="transmembrane region" description="Helical" evidence="6">
    <location>
        <begin position="315"/>
        <end position="338"/>
    </location>
</feature>
<reference evidence="7 8" key="1">
    <citation type="submission" date="2016-02" db="EMBL/GenBank/DDBJ databases">
        <authorList>
            <person name="Wen L."/>
            <person name="He K."/>
            <person name="Yang H."/>
        </authorList>
    </citation>
    <scope>NUCLEOTIDE SEQUENCE [LARGE SCALE GENOMIC DNA]</scope>
    <source>
        <strain evidence="7 8">KLE1704</strain>
    </source>
</reference>
<keyword evidence="4 6" id="KW-1133">Transmembrane helix</keyword>
<evidence type="ECO:0000256" key="2">
    <source>
        <dbReference type="ARBA" id="ARBA00022475"/>
    </source>
</evidence>
<comment type="subcellular location">
    <subcellularLocation>
        <location evidence="1">Cell membrane</location>
        <topology evidence="1">Multi-pass membrane protein</topology>
    </subcellularLocation>
</comment>
<feature type="transmembrane region" description="Helical" evidence="6">
    <location>
        <begin position="467"/>
        <end position="489"/>
    </location>
</feature>
<dbReference type="PATRIC" id="fig|329854.7.peg.659"/>
<evidence type="ECO:0000313" key="7">
    <source>
        <dbReference type="EMBL" id="KXT54735.1"/>
    </source>
</evidence>
<name>A0A139LTG8_9BACE</name>
<dbReference type="RefSeq" id="WP_061434036.1">
    <property type="nucleotide sequence ID" value="NZ_KQ968678.1"/>
</dbReference>
<proteinExistence type="predicted"/>
<keyword evidence="3 6" id="KW-0812">Transmembrane</keyword>
<evidence type="ECO:0000313" key="8">
    <source>
        <dbReference type="Proteomes" id="UP000070319"/>
    </source>
</evidence>
<evidence type="ECO:0000256" key="3">
    <source>
        <dbReference type="ARBA" id="ARBA00022692"/>
    </source>
</evidence>
<accession>A0A139LTG8</accession>
<feature type="transmembrane region" description="Helical" evidence="6">
    <location>
        <begin position="45"/>
        <end position="67"/>
    </location>
</feature>
<keyword evidence="2" id="KW-1003">Cell membrane</keyword>
<dbReference type="InterPro" id="IPR002797">
    <property type="entry name" value="Polysacc_synth"/>
</dbReference>
<evidence type="ECO:0000256" key="4">
    <source>
        <dbReference type="ARBA" id="ARBA00022989"/>
    </source>
</evidence>
<gene>
    <name evidence="7" type="ORF">HMPREF2531_00657</name>
</gene>
<sequence length="509" mass="57366">MPDTSFNNRKIAKNTLLLYFRMLLTMAVSLYTSRIILNTLGVEDFGIYNVVGGVVAMFSIISGSLSAAISRFITYELGREGYDRLKVIFSSAVTIQVILAFLICILAEVGGVWFLNTQMNIPVERVVAANWVLQCSIFTFMINLISIPYNAAIIAHERMKAFAYVSILEVVLKLLVAFALYIVIFDKLKVYAVLLLIVALIIRFVYAYYCKRHFKECTYRFIYDKEVLREMAGFAGWNLIGSSAGVLKDQGVNIVINLFCGTTVNAARGIAVQVNNATQSFVRNFMTALNPQITKSYASSDSEYLMKLLYKGSRLSFYMLLLLSLPIIIETDCILSVWLKVVPEHTVNFVRLILVLAMCESISLPLITVMLATGKIRNYSIIVGGLNMMNFPFSYLLLYWGFEPESTILLAIVISQGCFIIRIVMLRKKTGLSARNFIREVYMNIIIVSVLSCIFPMLIYNVVGDRVLRIVLVVVGSFISTSTVIYYVGCTSNERAFVKSKIRKLFKKK</sequence>
<dbReference type="EMBL" id="LTDF01000043">
    <property type="protein sequence ID" value="KXT54735.1"/>
    <property type="molecule type" value="Genomic_DNA"/>
</dbReference>
<evidence type="ECO:0000256" key="5">
    <source>
        <dbReference type="ARBA" id="ARBA00023136"/>
    </source>
</evidence>